<dbReference type="Proteomes" id="UP000515158">
    <property type="component" value="Unplaced"/>
</dbReference>
<proteinExistence type="inferred from homology"/>
<dbReference type="PIRSF" id="PIRSF037609">
    <property type="entry name" value="BLOC-1_complex_pallidin"/>
    <property type="match status" value="1"/>
</dbReference>
<evidence type="ECO:0000256" key="1">
    <source>
        <dbReference type="ARBA" id="ARBA00004496"/>
    </source>
</evidence>
<dbReference type="InterPro" id="IPR028119">
    <property type="entry name" value="Snapin/Pallidin/Snn1"/>
</dbReference>
<comment type="similarity">
    <text evidence="2 5">Belongs to the BLOC1S6 family.</text>
</comment>
<keyword evidence="6" id="KW-0175">Coiled coil</keyword>
<dbReference type="InterPro" id="IPR017242">
    <property type="entry name" value="BLOC-1_pallidin"/>
</dbReference>
<organism evidence="9">
    <name type="scientific">Thrips palmi</name>
    <name type="common">Melon thrips</name>
    <dbReference type="NCBI Taxonomy" id="161013"/>
    <lineage>
        <taxon>Eukaryota</taxon>
        <taxon>Metazoa</taxon>
        <taxon>Ecdysozoa</taxon>
        <taxon>Arthropoda</taxon>
        <taxon>Hexapoda</taxon>
        <taxon>Insecta</taxon>
        <taxon>Pterygota</taxon>
        <taxon>Neoptera</taxon>
        <taxon>Paraneoptera</taxon>
        <taxon>Thysanoptera</taxon>
        <taxon>Terebrantia</taxon>
        <taxon>Thripoidea</taxon>
        <taxon>Thripidae</taxon>
        <taxon>Thrips</taxon>
    </lineage>
</organism>
<protein>
    <recommendedName>
        <fullName evidence="3 5">Biogenesis of lysosome-related organelles complex 1 subunit 6</fullName>
        <shortName evidence="5">BLOC-1 subunit 6</shortName>
    </recommendedName>
</protein>
<dbReference type="OrthoDB" id="19659at2759"/>
<gene>
    <name evidence="9" type="primary">LOC117647589</name>
</gene>
<evidence type="ECO:0000256" key="2">
    <source>
        <dbReference type="ARBA" id="ARBA00005767"/>
    </source>
</evidence>
<dbReference type="RefSeq" id="XP_034245322.1">
    <property type="nucleotide sequence ID" value="XM_034389431.1"/>
</dbReference>
<dbReference type="PANTHER" id="PTHR31328">
    <property type="entry name" value="BIOGENESIS OF LYSOSOME-RELATED ORGANELLES COMPLEX 1 SUBUNIT 6"/>
    <property type="match status" value="1"/>
</dbReference>
<evidence type="ECO:0000313" key="9">
    <source>
        <dbReference type="RefSeq" id="XP_034245322.1"/>
    </source>
</evidence>
<feature type="region of interest" description="Disordered" evidence="7">
    <location>
        <begin position="134"/>
        <end position="179"/>
    </location>
</feature>
<evidence type="ECO:0000256" key="7">
    <source>
        <dbReference type="SAM" id="MobiDB-lite"/>
    </source>
</evidence>
<dbReference type="GeneID" id="117647589"/>
<dbReference type="GO" id="GO:0030133">
    <property type="term" value="C:transport vesicle"/>
    <property type="evidence" value="ECO:0007669"/>
    <property type="project" value="TreeGrafter"/>
</dbReference>
<keyword evidence="4" id="KW-0963">Cytoplasm</keyword>
<comment type="subcellular location">
    <subcellularLocation>
        <location evidence="1">Cytoplasm</location>
    </subcellularLocation>
</comment>
<dbReference type="PANTHER" id="PTHR31328:SF2">
    <property type="entry name" value="BIOGENESIS OF LYSOSOME-RELATED ORGANELLES COMPLEX 1 SUBUNIT 6"/>
    <property type="match status" value="1"/>
</dbReference>
<reference evidence="9" key="1">
    <citation type="submission" date="2025-08" db="UniProtKB">
        <authorList>
            <consortium name="RefSeq"/>
        </authorList>
    </citation>
    <scope>IDENTIFICATION</scope>
    <source>
        <tissue evidence="9">Total insect</tissue>
    </source>
</reference>
<feature type="coiled-coil region" evidence="6">
    <location>
        <begin position="55"/>
        <end position="93"/>
    </location>
</feature>
<evidence type="ECO:0000313" key="8">
    <source>
        <dbReference type="Proteomes" id="UP000515158"/>
    </source>
</evidence>
<accession>A0A6P8ZBL4</accession>
<dbReference type="GO" id="GO:0031083">
    <property type="term" value="C:BLOC-1 complex"/>
    <property type="evidence" value="ECO:0007669"/>
    <property type="project" value="TreeGrafter"/>
</dbReference>
<evidence type="ECO:0000256" key="3">
    <source>
        <dbReference type="ARBA" id="ARBA00019579"/>
    </source>
</evidence>
<sequence>MSAPSNNKLKEQIREILLQHDNYDNNCPGEISNVANEDCLEKLAAGLMTFYEPELKRFREQLAEVVNKQNTLIEQLQDENKRFVDTQNAEELQGMFVTVKAYQTKLMAVKKDMTTLHDRVTKMKKRALKLQQRKEKQALQRQQQREAQLLREQELVGKPNTSSSKATSPTSPSNANLPS</sequence>
<name>A0A6P8ZBL4_THRPL</name>
<evidence type="ECO:0000256" key="4">
    <source>
        <dbReference type="ARBA" id="ARBA00022490"/>
    </source>
</evidence>
<comment type="function">
    <text evidence="5">Component of the biogenesis of lysosome-related organelles complex-1 (BLOC-1) involved in pigment granule biogenesis.</text>
</comment>
<keyword evidence="8" id="KW-1185">Reference proteome</keyword>
<dbReference type="AlphaFoldDB" id="A0A6P8ZBL4"/>
<feature type="compositionally biased region" description="Low complexity" evidence="7">
    <location>
        <begin position="158"/>
        <end position="179"/>
    </location>
</feature>
<evidence type="ECO:0000256" key="5">
    <source>
        <dbReference type="PIRNR" id="PIRNR037609"/>
    </source>
</evidence>
<evidence type="ECO:0000256" key="6">
    <source>
        <dbReference type="SAM" id="Coils"/>
    </source>
</evidence>
<dbReference type="Pfam" id="PF14712">
    <property type="entry name" value="Snapin_Pallidin"/>
    <property type="match status" value="1"/>
</dbReference>